<organism evidence="6 7">
    <name type="scientific">Streptomyces wedmorensis</name>
    <dbReference type="NCBI Taxonomy" id="43759"/>
    <lineage>
        <taxon>Bacteria</taxon>
        <taxon>Bacillati</taxon>
        <taxon>Actinomycetota</taxon>
        <taxon>Actinomycetes</taxon>
        <taxon>Kitasatosporales</taxon>
        <taxon>Streptomycetaceae</taxon>
        <taxon>Streptomyces</taxon>
    </lineage>
</organism>
<dbReference type="Pfam" id="PF13556">
    <property type="entry name" value="HTH_30"/>
    <property type="match status" value="1"/>
</dbReference>
<proteinExistence type="inferred from homology"/>
<evidence type="ECO:0000313" key="6">
    <source>
        <dbReference type="EMBL" id="MFE5978963.1"/>
    </source>
</evidence>
<dbReference type="RefSeq" id="WP_386256396.1">
    <property type="nucleotide sequence ID" value="NZ_JBHTRV010000003.1"/>
</dbReference>
<dbReference type="InterPro" id="IPR041522">
    <property type="entry name" value="CdaR_GGDEF"/>
</dbReference>
<dbReference type="PANTHER" id="PTHR33744:SF1">
    <property type="entry name" value="DNA-BINDING TRANSCRIPTIONAL ACTIVATOR ADER"/>
    <property type="match status" value="1"/>
</dbReference>
<accession>A0ABW6IMZ0</accession>
<dbReference type="InterPro" id="IPR051448">
    <property type="entry name" value="CdaR-like_regulators"/>
</dbReference>
<dbReference type="Proteomes" id="UP001600424">
    <property type="component" value="Unassembled WGS sequence"/>
</dbReference>
<dbReference type="EMBL" id="JBHTRV010000003">
    <property type="protein sequence ID" value="MFE5978963.1"/>
    <property type="molecule type" value="Genomic_DNA"/>
</dbReference>
<evidence type="ECO:0000256" key="2">
    <source>
        <dbReference type="SAM" id="MobiDB-lite"/>
    </source>
</evidence>
<dbReference type="InterPro" id="IPR025751">
    <property type="entry name" value="RsbRD_N_dom"/>
</dbReference>
<dbReference type="Gene3D" id="1.10.10.2840">
    <property type="entry name" value="PucR C-terminal helix-turn-helix domain"/>
    <property type="match status" value="1"/>
</dbReference>
<comment type="caution">
    <text evidence="6">The sequence shown here is derived from an EMBL/GenBank/DDBJ whole genome shotgun (WGS) entry which is preliminary data.</text>
</comment>
<dbReference type="Pfam" id="PF14361">
    <property type="entry name" value="RsbRD_N"/>
    <property type="match status" value="1"/>
</dbReference>
<evidence type="ECO:0000256" key="1">
    <source>
        <dbReference type="ARBA" id="ARBA00006754"/>
    </source>
</evidence>
<evidence type="ECO:0000259" key="4">
    <source>
        <dbReference type="Pfam" id="PF14361"/>
    </source>
</evidence>
<evidence type="ECO:0000259" key="5">
    <source>
        <dbReference type="Pfam" id="PF17853"/>
    </source>
</evidence>
<comment type="similarity">
    <text evidence="1">Belongs to the CdaR family.</text>
</comment>
<reference evidence="6 7" key="1">
    <citation type="submission" date="2024-09" db="EMBL/GenBank/DDBJ databases">
        <title>The Natural Products Discovery Center: Release of the First 8490 Sequenced Strains for Exploring Actinobacteria Biosynthetic Diversity.</title>
        <authorList>
            <person name="Kalkreuter E."/>
            <person name="Kautsar S.A."/>
            <person name="Yang D."/>
            <person name="Bader C.D."/>
            <person name="Teijaro C.N."/>
            <person name="Fluegel L."/>
            <person name="Davis C.M."/>
            <person name="Simpson J.R."/>
            <person name="Lauterbach L."/>
            <person name="Steele A.D."/>
            <person name="Gui C."/>
            <person name="Meng S."/>
            <person name="Li G."/>
            <person name="Viehrig K."/>
            <person name="Ye F."/>
            <person name="Su P."/>
            <person name="Kiefer A.F."/>
            <person name="Nichols A."/>
            <person name="Cepeda A.J."/>
            <person name="Yan W."/>
            <person name="Fan B."/>
            <person name="Jiang Y."/>
            <person name="Adhikari A."/>
            <person name="Zheng C.-J."/>
            <person name="Schuster L."/>
            <person name="Cowan T.M."/>
            <person name="Smanski M.J."/>
            <person name="Chevrette M.G."/>
            <person name="De Carvalho L.P.S."/>
            <person name="Shen B."/>
        </authorList>
    </citation>
    <scope>NUCLEOTIDE SEQUENCE [LARGE SCALE GENOMIC DNA]</scope>
    <source>
        <strain evidence="6 7">NPDC056472</strain>
    </source>
</reference>
<dbReference type="InterPro" id="IPR025736">
    <property type="entry name" value="PucR_C-HTH_dom"/>
</dbReference>
<feature type="domain" description="PucR C-terminal helix-turn-helix" evidence="3">
    <location>
        <begin position="353"/>
        <end position="410"/>
    </location>
</feature>
<evidence type="ECO:0000259" key="3">
    <source>
        <dbReference type="Pfam" id="PF13556"/>
    </source>
</evidence>
<protein>
    <submittedName>
        <fullName evidence="6">PucR family transcriptional regulator</fullName>
    </submittedName>
</protein>
<dbReference type="InterPro" id="IPR042070">
    <property type="entry name" value="PucR_C-HTH_sf"/>
</dbReference>
<evidence type="ECO:0000313" key="7">
    <source>
        <dbReference type="Proteomes" id="UP001600424"/>
    </source>
</evidence>
<dbReference type="PANTHER" id="PTHR33744">
    <property type="entry name" value="CARBOHYDRATE DIACID REGULATOR"/>
    <property type="match status" value="1"/>
</dbReference>
<sequence>MNQIESGPPVPPPHLTHRPSLLPDESPKEDARRVLRHAAELLRPRLPSFVESALSELRNASSYYGNPLLAPADLRESVHTAMECFVGGMIEPRRTSESGEYAWLIGGRRAEEGVPLQALLHGYRVGGTEIWDTLVALVMQDCPDQGHLMAFAANDVWGRADRDTALAIEAYRRASAGLPEDDGRKQLPLLKVLLRGYTEETRVSAIAVALGLPLRARYAVALLRGAAAERPATEPTREVRDGMELHWCPQEDGLAVVARLDEGSVEDLASVIPTGPGVRGGISTVVSGLMELGRARELAELALNTCVADGELVRLADRLPGAFVLSRPDLAQDFALHVLGPVFEAEAGERDDLLATLTAWLDCHGSTEEAGKRLFCHRNTVLNRLRRLERLTGRLLSRPRDVVDLSFALESHRLTRTQDA</sequence>
<dbReference type="Pfam" id="PF17853">
    <property type="entry name" value="GGDEF_2"/>
    <property type="match status" value="1"/>
</dbReference>
<feature type="domain" description="RsbT co-antagonist protein RsbRD N-terminal" evidence="4">
    <location>
        <begin position="48"/>
        <end position="181"/>
    </location>
</feature>
<name>A0ABW6IMZ0_STRWE</name>
<feature type="region of interest" description="Disordered" evidence="2">
    <location>
        <begin position="1"/>
        <end position="29"/>
    </location>
</feature>
<gene>
    <name evidence="6" type="ORF">ACFQ63_04555</name>
</gene>
<keyword evidence="7" id="KW-1185">Reference proteome</keyword>
<feature type="domain" description="CdaR GGDEF-like" evidence="5">
    <location>
        <begin position="199"/>
        <end position="304"/>
    </location>
</feature>